<feature type="region of interest" description="Disordered" evidence="1">
    <location>
        <begin position="730"/>
        <end position="754"/>
    </location>
</feature>
<feature type="compositionally biased region" description="Low complexity" evidence="1">
    <location>
        <begin position="737"/>
        <end position="754"/>
    </location>
</feature>
<protein>
    <submittedName>
        <fullName evidence="4">Ral GTPase-activating protein subunit beta</fullName>
    </submittedName>
</protein>
<dbReference type="OMA" id="CWEECCV"/>
<feature type="domain" description="Ral GTPase-activating protein subunit alpha/beta N-terminal" evidence="2">
    <location>
        <begin position="151"/>
        <end position="274"/>
    </location>
</feature>
<dbReference type="PANTHER" id="PTHR21344">
    <property type="entry name" value="RAL GTPASE-ACTIVATING PROTEIN SUBUNIT BETA"/>
    <property type="match status" value="1"/>
</dbReference>
<reference evidence="4" key="1">
    <citation type="submission" date="2025-08" db="UniProtKB">
        <authorList>
            <consortium name="RefSeq"/>
        </authorList>
    </citation>
    <scope>IDENTIFICATION</scope>
    <source>
        <tissue evidence="4">Whole organism</tissue>
    </source>
</reference>
<gene>
    <name evidence="4" type="primary">LOC108668826</name>
</gene>
<dbReference type="GO" id="GO:0051056">
    <property type="term" value="P:regulation of small GTPase mediated signal transduction"/>
    <property type="evidence" value="ECO:0007669"/>
    <property type="project" value="InterPro"/>
</dbReference>
<dbReference type="Gene3D" id="3.40.50.11210">
    <property type="entry name" value="Rap/Ran-GAP"/>
    <property type="match status" value="1"/>
</dbReference>
<feature type="compositionally biased region" description="Low complexity" evidence="1">
    <location>
        <begin position="419"/>
        <end position="435"/>
    </location>
</feature>
<feature type="region of interest" description="Disordered" evidence="1">
    <location>
        <begin position="409"/>
        <end position="443"/>
    </location>
</feature>
<evidence type="ECO:0000313" key="4">
    <source>
        <dbReference type="RefSeq" id="XP_047737392.1"/>
    </source>
</evidence>
<dbReference type="OrthoDB" id="10009983at2759"/>
<dbReference type="GeneID" id="108668826"/>
<feature type="region of interest" description="Disordered" evidence="1">
    <location>
        <begin position="1256"/>
        <end position="1289"/>
    </location>
</feature>
<proteinExistence type="predicted"/>
<dbReference type="Proteomes" id="UP000694843">
    <property type="component" value="Unplaced"/>
</dbReference>
<dbReference type="InterPro" id="IPR039930">
    <property type="entry name" value="RALGAPB"/>
</dbReference>
<evidence type="ECO:0000313" key="3">
    <source>
        <dbReference type="Proteomes" id="UP000694843"/>
    </source>
</evidence>
<feature type="compositionally biased region" description="Low complexity" evidence="1">
    <location>
        <begin position="1264"/>
        <end position="1289"/>
    </location>
</feature>
<dbReference type="SUPFAM" id="SSF111347">
    <property type="entry name" value="Rap/Ran-GAP"/>
    <property type="match status" value="2"/>
</dbReference>
<dbReference type="InterPro" id="IPR035974">
    <property type="entry name" value="Rap/Ran-GAP_sf"/>
</dbReference>
<dbReference type="RefSeq" id="XP_047737392.1">
    <property type="nucleotide sequence ID" value="XM_047881436.1"/>
</dbReference>
<dbReference type="Pfam" id="PF20412">
    <property type="entry name" value="RALGAPB_N"/>
    <property type="match status" value="1"/>
</dbReference>
<keyword evidence="3" id="KW-1185">Reference proteome</keyword>
<accession>A0A979FLK5</accession>
<organism evidence="3 4">
    <name type="scientific">Hyalella azteca</name>
    <name type="common">Amphipod</name>
    <dbReference type="NCBI Taxonomy" id="294128"/>
    <lineage>
        <taxon>Eukaryota</taxon>
        <taxon>Metazoa</taxon>
        <taxon>Ecdysozoa</taxon>
        <taxon>Arthropoda</taxon>
        <taxon>Crustacea</taxon>
        <taxon>Multicrustacea</taxon>
        <taxon>Malacostraca</taxon>
        <taxon>Eumalacostraca</taxon>
        <taxon>Peracarida</taxon>
        <taxon>Amphipoda</taxon>
        <taxon>Senticaudata</taxon>
        <taxon>Talitrida</taxon>
        <taxon>Talitroidea</taxon>
        <taxon>Hyalellidae</taxon>
        <taxon>Hyalella</taxon>
    </lineage>
</organism>
<dbReference type="GO" id="GO:0005096">
    <property type="term" value="F:GTPase activator activity"/>
    <property type="evidence" value="ECO:0007669"/>
    <property type="project" value="InterPro"/>
</dbReference>
<evidence type="ECO:0000256" key="1">
    <source>
        <dbReference type="SAM" id="MobiDB-lite"/>
    </source>
</evidence>
<dbReference type="InterPro" id="IPR046859">
    <property type="entry name" value="RGPA/RALGAPB_N"/>
</dbReference>
<dbReference type="PANTHER" id="PTHR21344:SF1">
    <property type="entry name" value="RAL GTPASE-ACTIVATING PROTEIN SUBUNIT BETA"/>
    <property type="match status" value="1"/>
</dbReference>
<sequence length="1453" mass="157416">MMYSEWSSDIMPQQGWLGDEAAISAFKTVLPWKVSRDFVAGTAKHLAGGLSGLSKPGSAATTNLHPSAITHDKQLNIIMPALGYGLSFPLSELDVLRDCVSVYCDWLTAFLPNPKACVPQPIIDDPNHYAAIIISHFYYVFVPRGGEGAEVNKQAVLCHRVLRMLQTVAQSSTSMSEETWHTLLLFLLHINSALLAPPSTKARDDAGEQLCERVLSVLFETWLLACDKCFPPPPLWTALRQGCTEWRHRRGLVQQWGRVCSALTAKLLLFMYGPHYTHRLAGGDELNVIPATMTNDCVAQVWFRLLHVLGNPVELSKHQVISKTPAFLKFAISSEAVVEPCQHPCLNALPQIFLAAIKVIASLADAFIGGEEDGSRGAVAGKAKVNSVLHLFGPWLFEAALIGTDLSPSPAPHTKSETASSVSGVLSAGGPTSTAGAGGRRPTSVYSLGGDHRKSVVETSTFHTAAPGERLAVLTPADFEAGRAEALAALCRIVSSVTTGEEVLPVYLSRFFIAVREGLRSPLPPPHKRPPTANKAVPCSESAAAILLHGCDLFRVDLEGAITLVPALLPVLTAVLVDRTARPDKKHSEAGSSTTSSSISSEAGNDQYLALRRAATNMLLSILPLPLHFQELTIKEVGVAGERHKLSQFRPQLLNLLSTALQSETQPSTIHTLLGGLMFCVQDASLWEAMDSVSQHNYSLSEGRDTHTPLGGESVSSLCGVTVGELSIPTEDASGRSESSSLPPSGPPSSTLLPPVSQLVVSPSDCGSTLVLRSIYLVCHNLILSWRTDVNVSLAGLELLAGLARLHPPHQDWLESKRAVKWLCDYIVYQCSRPPPAHSKDLHSTIVAAFQTCSVWLLSHPSLLLDQDCLATLLEVIELGISGAKSQNKGQVILKHEKTLKPASLRVRDAAEALLSCVLSQVGRLPASCGVELVSSQLDECTLLQHCNVSTLHDPVTLLTATQHFRYYVSQNSTLLALLEQPLGNHQDPQPSVTAIIRGPFGRSVWSLQLRHLPRHRSALSHHTNNPGRPLPLNECGVRHNVRPQFFPDSVDRIPQCKADKSIPSLESVIHATEKSSDDHDKLLQILEHQIAFEEQLEKKAAARESEGEEECSAPPVCQEFQTARLLLTHLGLLSVDSLQCVGEGTVPDLVELDSTQTGFVKDLEALDATNNRSVDTVHVFYVAAGQTSPHQILGNVVSASSVSSHFLELLGGLGWPVSVASHAGWSGRSKAVQHLYSQQHSLLVPAPHITAPVSASDGVSLEGDSASAGSDSLGAAAGDGDATSSFSSHTSQLSSRRFGRQHTAAAGHDHKVLVVWLENYSDWTNFPTTALLPECATGLEYPGWRDRDPPLVSLIFLHPLENGLFRVKLQSFGNKLMVAGPLVSGQVVSRRVLGSLVRQTALNMARRRRLDCDSHQPPHVRRKLRIQEMVQKYRFDMTEPEFYSHLFTSPLC</sequence>
<name>A0A979FLK5_HYAAZ</name>
<evidence type="ECO:0000259" key="2">
    <source>
        <dbReference type="Pfam" id="PF20412"/>
    </source>
</evidence>
<dbReference type="KEGG" id="hazt:108668826"/>